<dbReference type="OrthoDB" id="4504053at2"/>
<comment type="caution">
    <text evidence="2">The sequence shown here is derived from an EMBL/GenBank/DDBJ whole genome shotgun (WGS) entry which is preliminary data.</text>
</comment>
<dbReference type="RefSeq" id="WP_147471596.1">
    <property type="nucleotide sequence ID" value="NZ_RFFH01000005.1"/>
</dbReference>
<accession>A0A3M2L3K9</accession>
<dbReference type="EMBL" id="RFFH01000005">
    <property type="protein sequence ID" value="RMI32292.1"/>
    <property type="molecule type" value="Genomic_DNA"/>
</dbReference>
<organism evidence="2 3">
    <name type="scientific">Nocardia stercoris</name>
    <dbReference type="NCBI Taxonomy" id="2483361"/>
    <lineage>
        <taxon>Bacteria</taxon>
        <taxon>Bacillati</taxon>
        <taxon>Actinomycetota</taxon>
        <taxon>Actinomycetes</taxon>
        <taxon>Mycobacteriales</taxon>
        <taxon>Nocardiaceae</taxon>
        <taxon>Nocardia</taxon>
    </lineage>
</organism>
<proteinExistence type="predicted"/>
<feature type="transmembrane region" description="Helical" evidence="1">
    <location>
        <begin position="26"/>
        <end position="47"/>
    </location>
</feature>
<keyword evidence="1" id="KW-0472">Membrane</keyword>
<dbReference type="AlphaFoldDB" id="A0A3M2L3K9"/>
<keyword evidence="3" id="KW-1185">Reference proteome</keyword>
<dbReference type="Proteomes" id="UP000279275">
    <property type="component" value="Unassembled WGS sequence"/>
</dbReference>
<protein>
    <submittedName>
        <fullName evidence="2">Uncharacterized protein</fullName>
    </submittedName>
</protein>
<sequence length="243" mass="26792">MATAMLLVFLVAGSVAYYDYSSGSPEFGTIFGLIALAPPTIWFVLLVPAGYRKFILVGVAGIMALLLGYAAYWTVFAPKQHVGDVRQLADLQQACAGRMARQFYPQTSAYRGARPHPVALFIEDSTDTMVRPDKLPADRATEWSGDDLNPRNVQLVACMDRDDDGSFLADCPMGDRSVPLFQASYLVTIFESATGHEIGHDRLAGNPQATCPKFSLSYSKNPKIFAQPLFSEYTRILSRYVEQ</sequence>
<evidence type="ECO:0000256" key="1">
    <source>
        <dbReference type="SAM" id="Phobius"/>
    </source>
</evidence>
<gene>
    <name evidence="2" type="ORF">EBN03_15020</name>
</gene>
<name>A0A3M2L3K9_9NOCA</name>
<evidence type="ECO:0000313" key="3">
    <source>
        <dbReference type="Proteomes" id="UP000279275"/>
    </source>
</evidence>
<reference evidence="2 3" key="1">
    <citation type="submission" date="2018-10" db="EMBL/GenBank/DDBJ databases">
        <title>Isolation from cow dung.</title>
        <authorList>
            <person name="Ling L."/>
        </authorList>
    </citation>
    <scope>NUCLEOTIDE SEQUENCE [LARGE SCALE GENOMIC DNA]</scope>
    <source>
        <strain evidence="2 3">NEAU-LL90</strain>
    </source>
</reference>
<keyword evidence="1" id="KW-1133">Transmembrane helix</keyword>
<evidence type="ECO:0000313" key="2">
    <source>
        <dbReference type="EMBL" id="RMI32292.1"/>
    </source>
</evidence>
<keyword evidence="1" id="KW-0812">Transmembrane</keyword>
<feature type="transmembrane region" description="Helical" evidence="1">
    <location>
        <begin position="54"/>
        <end position="75"/>
    </location>
</feature>